<dbReference type="RefSeq" id="WP_338199868.1">
    <property type="nucleotide sequence ID" value="NZ_JAEKNR010000067.1"/>
</dbReference>
<organism evidence="1 2">
    <name type="scientific">Candidatus Nephthysia bennettiae</name>
    <dbReference type="NCBI Taxonomy" id="3127016"/>
    <lineage>
        <taxon>Bacteria</taxon>
        <taxon>Bacillati</taxon>
        <taxon>Candidatus Dormiibacterota</taxon>
        <taxon>Candidatus Dormibacteria</taxon>
        <taxon>Candidatus Dormibacterales</taxon>
        <taxon>Candidatus Dormibacteraceae</taxon>
        <taxon>Candidatus Nephthysia</taxon>
    </lineage>
</organism>
<reference evidence="1" key="1">
    <citation type="submission" date="2020-10" db="EMBL/GenBank/DDBJ databases">
        <title>Ca. Dormibacterota MAGs.</title>
        <authorList>
            <person name="Montgomery K."/>
        </authorList>
    </citation>
    <scope>NUCLEOTIDE SEQUENCE [LARGE SCALE GENOMIC DNA]</scope>
    <source>
        <strain evidence="1">SC8812_S17_10</strain>
    </source>
</reference>
<proteinExistence type="predicted"/>
<evidence type="ECO:0000313" key="1">
    <source>
        <dbReference type="EMBL" id="MBJ7597551.1"/>
    </source>
</evidence>
<comment type="caution">
    <text evidence="1">The sequence shown here is derived from an EMBL/GenBank/DDBJ whole genome shotgun (WGS) entry which is preliminary data.</text>
</comment>
<accession>A0A934JXC3</accession>
<protein>
    <submittedName>
        <fullName evidence="1">Uncharacterized protein</fullName>
    </submittedName>
</protein>
<dbReference type="EMBL" id="JAEKNR010000067">
    <property type="protein sequence ID" value="MBJ7597551.1"/>
    <property type="molecule type" value="Genomic_DNA"/>
</dbReference>
<evidence type="ECO:0000313" key="2">
    <source>
        <dbReference type="Proteomes" id="UP000612893"/>
    </source>
</evidence>
<keyword evidence="2" id="KW-1185">Reference proteome</keyword>
<name>A0A934JXC3_9BACT</name>
<gene>
    <name evidence="1" type="ORF">JF922_05635</name>
</gene>
<dbReference type="AlphaFoldDB" id="A0A934JXC3"/>
<sequence>MNRPGAVGVKVSGGVPGEVLWRGSWRVCSRVEEVWRVEDGWWRPRPVRRTYFRLALEDGQPLTVYLDHIDGRWWQQRY</sequence>
<dbReference type="Proteomes" id="UP000612893">
    <property type="component" value="Unassembled WGS sequence"/>
</dbReference>